<proteinExistence type="predicted"/>
<accession>A0ABR6BL05</accession>
<evidence type="ECO:0008006" key="3">
    <source>
        <dbReference type="Google" id="ProtNLM"/>
    </source>
</evidence>
<evidence type="ECO:0000313" key="1">
    <source>
        <dbReference type="EMBL" id="MBA8927234.1"/>
    </source>
</evidence>
<dbReference type="Proteomes" id="UP000517916">
    <property type="component" value="Unassembled WGS sequence"/>
</dbReference>
<dbReference type="EMBL" id="JACJID010000003">
    <property type="protein sequence ID" value="MBA8927234.1"/>
    <property type="molecule type" value="Genomic_DNA"/>
</dbReference>
<sequence length="52" mass="5666">MKRILIIAGVALLLFVVISQPKDSAVGVNNLLGGLRYGAEQLIAFVRNLFPR</sequence>
<evidence type="ECO:0000313" key="2">
    <source>
        <dbReference type="Proteomes" id="UP000517916"/>
    </source>
</evidence>
<dbReference type="RefSeq" id="WP_169743529.1">
    <property type="nucleotide sequence ID" value="NZ_BAAABQ010000057.1"/>
</dbReference>
<keyword evidence="2" id="KW-1185">Reference proteome</keyword>
<comment type="caution">
    <text evidence="1">The sequence shown here is derived from an EMBL/GenBank/DDBJ whole genome shotgun (WGS) entry which is preliminary data.</text>
</comment>
<organism evidence="1 2">
    <name type="scientific">Kutzneria viridogrisea</name>
    <dbReference type="NCBI Taxonomy" id="47990"/>
    <lineage>
        <taxon>Bacteria</taxon>
        <taxon>Bacillati</taxon>
        <taxon>Actinomycetota</taxon>
        <taxon>Actinomycetes</taxon>
        <taxon>Pseudonocardiales</taxon>
        <taxon>Pseudonocardiaceae</taxon>
        <taxon>Kutzneria</taxon>
    </lineage>
</organism>
<name>A0ABR6BL05_9PSEU</name>
<protein>
    <recommendedName>
        <fullName evidence="3">Secreted protein</fullName>
    </recommendedName>
</protein>
<reference evidence="1 2" key="1">
    <citation type="submission" date="2020-08" db="EMBL/GenBank/DDBJ databases">
        <title>Genomic Encyclopedia of Archaeal and Bacterial Type Strains, Phase II (KMG-II): from individual species to whole genera.</title>
        <authorList>
            <person name="Goeker M."/>
        </authorList>
    </citation>
    <scope>NUCLEOTIDE SEQUENCE [LARGE SCALE GENOMIC DNA]</scope>
    <source>
        <strain evidence="1 2">DSM 43850</strain>
    </source>
</reference>
<gene>
    <name evidence="1" type="ORF">BC739_004440</name>
</gene>